<accession>A0A0M0JE87</accession>
<sequence length="129" mass="15428">MAEERRDEYGREVEDRRERSFSPERRTDAPDQQRNRLEALERRPGDDVHRPRNPQYDQRRWADLDDKEKAERDSRQQDILRQRREERFRRPIPFIWAPSPPRGEAAPAPPMAKEEGAKVLKADAARSKK</sequence>
<dbReference type="AlphaFoldDB" id="A0A0M0JE87"/>
<dbReference type="EMBL" id="JWZX01003038">
    <property type="protein sequence ID" value="KOO24914.1"/>
    <property type="molecule type" value="Genomic_DNA"/>
</dbReference>
<evidence type="ECO:0000256" key="1">
    <source>
        <dbReference type="SAM" id="MobiDB-lite"/>
    </source>
</evidence>
<evidence type="ECO:0000313" key="3">
    <source>
        <dbReference type="Proteomes" id="UP000037460"/>
    </source>
</evidence>
<comment type="caution">
    <text evidence="2">The sequence shown here is derived from an EMBL/GenBank/DDBJ whole genome shotgun (WGS) entry which is preliminary data.</text>
</comment>
<feature type="compositionally biased region" description="Basic and acidic residues" evidence="1">
    <location>
        <begin position="57"/>
        <end position="89"/>
    </location>
</feature>
<dbReference type="Proteomes" id="UP000037460">
    <property type="component" value="Unassembled WGS sequence"/>
</dbReference>
<feature type="region of interest" description="Disordered" evidence="1">
    <location>
        <begin position="1"/>
        <end position="114"/>
    </location>
</feature>
<keyword evidence="3" id="KW-1185">Reference proteome</keyword>
<proteinExistence type="predicted"/>
<feature type="compositionally biased region" description="Basic and acidic residues" evidence="1">
    <location>
        <begin position="1"/>
        <end position="50"/>
    </location>
</feature>
<reference evidence="3" key="1">
    <citation type="journal article" date="2015" name="PLoS Genet.">
        <title>Genome Sequence and Transcriptome Analyses of Chrysochromulina tobin: Metabolic Tools for Enhanced Algal Fitness in the Prominent Order Prymnesiales (Haptophyceae).</title>
        <authorList>
            <person name="Hovde B.T."/>
            <person name="Deodato C.R."/>
            <person name="Hunsperger H.M."/>
            <person name="Ryken S.A."/>
            <person name="Yost W."/>
            <person name="Jha R.K."/>
            <person name="Patterson J."/>
            <person name="Monnat R.J. Jr."/>
            <person name="Barlow S.B."/>
            <person name="Starkenburg S.R."/>
            <person name="Cattolico R.A."/>
        </authorList>
    </citation>
    <scope>NUCLEOTIDE SEQUENCE</scope>
    <source>
        <strain evidence="3">CCMP291</strain>
    </source>
</reference>
<evidence type="ECO:0000313" key="2">
    <source>
        <dbReference type="EMBL" id="KOO24914.1"/>
    </source>
</evidence>
<feature type="non-terminal residue" evidence="2">
    <location>
        <position position="129"/>
    </location>
</feature>
<organism evidence="2 3">
    <name type="scientific">Chrysochromulina tobinii</name>
    <dbReference type="NCBI Taxonomy" id="1460289"/>
    <lineage>
        <taxon>Eukaryota</taxon>
        <taxon>Haptista</taxon>
        <taxon>Haptophyta</taxon>
        <taxon>Prymnesiophyceae</taxon>
        <taxon>Prymnesiales</taxon>
        <taxon>Chrysochromulinaceae</taxon>
        <taxon>Chrysochromulina</taxon>
    </lineage>
</organism>
<gene>
    <name evidence="2" type="ORF">Ctob_004501</name>
</gene>
<protein>
    <submittedName>
        <fullName evidence="2">Uncharacterized protein</fullName>
    </submittedName>
</protein>
<name>A0A0M0JE87_9EUKA</name>